<dbReference type="FunFam" id="3.10.20.810:FF:000001">
    <property type="entry name" value="Histidine biosynthesis bifunctional protein HisIE"/>
    <property type="match status" value="1"/>
</dbReference>
<dbReference type="NCBIfam" id="NF000768">
    <property type="entry name" value="PRK00051.1"/>
    <property type="match status" value="1"/>
</dbReference>
<dbReference type="STRING" id="592015.HMPREF1705_03175"/>
<evidence type="ECO:0000256" key="1">
    <source>
        <dbReference type="ARBA" id="ARBA00000024"/>
    </source>
</evidence>
<comment type="similarity">
    <text evidence="6 15">In the C-terminal section; belongs to the PRA-PH family.</text>
</comment>
<name>A0A0T5XC26_9BACT</name>
<protein>
    <recommendedName>
        <fullName evidence="15">Histidine biosynthesis bifunctional protein HisIE</fullName>
    </recommendedName>
    <domain>
        <recommendedName>
            <fullName evidence="15">Phosphoribosyl-AMP cyclohydrolase</fullName>
            <shortName evidence="15">PRA-CH</shortName>
            <ecNumber evidence="15">3.5.4.19</ecNumber>
        </recommendedName>
    </domain>
    <domain>
        <recommendedName>
            <fullName evidence="15">Phosphoribosyl-ATP pyrophosphatase</fullName>
            <shortName evidence="15">PRA-PH</shortName>
            <ecNumber evidence="15">3.6.1.31</ecNumber>
        </recommendedName>
    </domain>
</protein>
<evidence type="ECO:0000256" key="8">
    <source>
        <dbReference type="ARBA" id="ARBA00022490"/>
    </source>
</evidence>
<evidence type="ECO:0000256" key="4">
    <source>
        <dbReference type="ARBA" id="ARBA00005169"/>
    </source>
</evidence>
<comment type="subcellular location">
    <subcellularLocation>
        <location evidence="3 15">Cytoplasm</location>
    </subcellularLocation>
</comment>
<proteinExistence type="inferred from homology"/>
<evidence type="ECO:0000313" key="18">
    <source>
        <dbReference type="Proteomes" id="UP000005273"/>
    </source>
</evidence>
<dbReference type="AlphaFoldDB" id="A0A0T5XC26"/>
<dbReference type="CDD" id="cd11534">
    <property type="entry name" value="NTP-PPase_HisIE_like"/>
    <property type="match status" value="1"/>
</dbReference>
<evidence type="ECO:0000256" key="13">
    <source>
        <dbReference type="ARBA" id="ARBA00023102"/>
    </source>
</evidence>
<dbReference type="GO" id="GO:0004635">
    <property type="term" value="F:phosphoribosyl-AMP cyclohydrolase activity"/>
    <property type="evidence" value="ECO:0007669"/>
    <property type="project" value="UniProtKB-UniRule"/>
</dbReference>
<dbReference type="InterPro" id="IPR038019">
    <property type="entry name" value="PRib_AMP_CycHydrolase_sf"/>
</dbReference>
<dbReference type="EC" id="3.6.1.31" evidence="15"/>
<dbReference type="NCBIfam" id="TIGR03188">
    <property type="entry name" value="histidine_hisI"/>
    <property type="match status" value="1"/>
</dbReference>
<dbReference type="InterPro" id="IPR002496">
    <property type="entry name" value="PRib_AMP_CycHydrolase_dom"/>
</dbReference>
<dbReference type="Pfam" id="PF01503">
    <property type="entry name" value="PRA-PH"/>
    <property type="match status" value="1"/>
</dbReference>
<feature type="region of interest" description="Phosphoribosyl-ATP pyrophosphohydrolase" evidence="15">
    <location>
        <begin position="116"/>
        <end position="208"/>
    </location>
</feature>
<keyword evidence="18" id="KW-1185">Reference proteome</keyword>
<evidence type="ECO:0000256" key="7">
    <source>
        <dbReference type="ARBA" id="ARBA00008299"/>
    </source>
</evidence>
<dbReference type="eggNOG" id="COG0140">
    <property type="taxonomic scope" value="Bacteria"/>
</dbReference>
<evidence type="ECO:0000313" key="17">
    <source>
        <dbReference type="EMBL" id="KRT35916.1"/>
    </source>
</evidence>
<dbReference type="HAMAP" id="MF_01019">
    <property type="entry name" value="HisIE"/>
    <property type="match status" value="1"/>
</dbReference>
<dbReference type="RefSeq" id="WP_057940842.1">
    <property type="nucleotide sequence ID" value="NZ_ACJX03000001.1"/>
</dbReference>
<dbReference type="GO" id="GO:0004636">
    <property type="term" value="F:phosphoribosyl-ATP diphosphatase activity"/>
    <property type="evidence" value="ECO:0007669"/>
    <property type="project" value="UniProtKB-UniRule"/>
</dbReference>
<sequence length="208" mass="23469">MKEGTTVNFDERGLIPVIVQDSTTGEVLMLAYADEKALELTLKKRELYLFSRSRGKLWHKGESSGNIMKVREARLDCDGDALLVMVDPAGPACHTGQRSCFFNILLKGLKGDVTFPSRLWRYLLKRKDANLEESYTARLIAQGRPRIAQKIGEEGVEVAIALTQNDREQIIYEASDLLYHLFVGLISSGVSLEEIWQELESRHGKKDI</sequence>
<keyword evidence="12 15" id="KW-0067">ATP-binding</keyword>
<evidence type="ECO:0000256" key="3">
    <source>
        <dbReference type="ARBA" id="ARBA00004496"/>
    </source>
</evidence>
<comment type="catalytic activity">
    <reaction evidence="2 15">
        <text>1-(5-phospho-beta-D-ribosyl)-ATP + H2O = 1-(5-phospho-beta-D-ribosyl)-5'-AMP + diphosphate + H(+)</text>
        <dbReference type="Rhea" id="RHEA:22828"/>
        <dbReference type="ChEBI" id="CHEBI:15377"/>
        <dbReference type="ChEBI" id="CHEBI:15378"/>
        <dbReference type="ChEBI" id="CHEBI:33019"/>
        <dbReference type="ChEBI" id="CHEBI:59457"/>
        <dbReference type="ChEBI" id="CHEBI:73183"/>
        <dbReference type="EC" id="3.6.1.31"/>
    </reaction>
</comment>
<accession>A0A0T5XC26</accession>
<evidence type="ECO:0000256" key="12">
    <source>
        <dbReference type="ARBA" id="ARBA00022840"/>
    </source>
</evidence>
<dbReference type="GO" id="GO:0000105">
    <property type="term" value="P:L-histidine biosynthetic process"/>
    <property type="evidence" value="ECO:0007669"/>
    <property type="project" value="UniProtKB-UniRule"/>
</dbReference>
<keyword evidence="9 15" id="KW-0028">Amino-acid biosynthesis</keyword>
<keyword evidence="14 15" id="KW-0511">Multifunctional enzyme</keyword>
<dbReference type="SUPFAM" id="SSF141734">
    <property type="entry name" value="HisI-like"/>
    <property type="match status" value="1"/>
</dbReference>
<dbReference type="GO" id="GO:0005524">
    <property type="term" value="F:ATP binding"/>
    <property type="evidence" value="ECO:0007669"/>
    <property type="project" value="UniProtKB-KW"/>
</dbReference>
<organism evidence="17 18">
    <name type="scientific">Acetomicrobium hydrogeniformans ATCC BAA-1850</name>
    <dbReference type="NCBI Taxonomy" id="592015"/>
    <lineage>
        <taxon>Bacteria</taxon>
        <taxon>Thermotogati</taxon>
        <taxon>Synergistota</taxon>
        <taxon>Synergistia</taxon>
        <taxon>Synergistales</taxon>
        <taxon>Acetomicrobiaceae</taxon>
        <taxon>Acetomicrobium</taxon>
    </lineage>
</organism>
<dbReference type="Gene3D" id="3.10.20.810">
    <property type="entry name" value="Phosphoribosyl-AMP cyclohydrolase"/>
    <property type="match status" value="1"/>
</dbReference>
<comment type="pathway">
    <text evidence="5 15">Amino-acid biosynthesis; L-histidine biosynthesis; L-histidine from 5-phospho-alpha-D-ribose 1-diphosphate: step 2/9.</text>
</comment>
<dbReference type="InterPro" id="IPR026660">
    <property type="entry name" value="PRA-CH"/>
</dbReference>
<dbReference type="Proteomes" id="UP000005273">
    <property type="component" value="Unassembled WGS sequence"/>
</dbReference>
<feature type="region of interest" description="Phosphoribosyl-AMP cyclohydrolase" evidence="15">
    <location>
        <begin position="1"/>
        <end position="115"/>
    </location>
</feature>
<evidence type="ECO:0000256" key="14">
    <source>
        <dbReference type="ARBA" id="ARBA00023268"/>
    </source>
</evidence>
<dbReference type="GO" id="GO:0005737">
    <property type="term" value="C:cytoplasm"/>
    <property type="evidence" value="ECO:0007669"/>
    <property type="project" value="UniProtKB-SubCell"/>
</dbReference>
<dbReference type="HAMAP" id="MF_01021">
    <property type="entry name" value="HisI"/>
    <property type="match status" value="1"/>
</dbReference>
<keyword evidence="10 15" id="KW-0547">Nucleotide-binding</keyword>
<evidence type="ECO:0000256" key="15">
    <source>
        <dbReference type="HAMAP-Rule" id="MF_01019"/>
    </source>
</evidence>
<reference evidence="18" key="1">
    <citation type="submission" date="2012-09" db="EMBL/GenBank/DDBJ databases">
        <authorList>
            <person name="Weinstock G."/>
            <person name="Sodergren E."/>
            <person name="Clifton S."/>
            <person name="Fulton L."/>
            <person name="Fulton B."/>
            <person name="Courtney L."/>
            <person name="Fronick C."/>
            <person name="Harrison M."/>
            <person name="Strong C."/>
            <person name="Farmer C."/>
            <person name="Delehaunty K."/>
            <person name="Markovic C."/>
            <person name="Hall O."/>
            <person name="Minx P."/>
            <person name="Tomlinson C."/>
            <person name="Mitreva M."/>
            <person name="Nelson J."/>
            <person name="Hou S."/>
            <person name="Wollam A."/>
            <person name="Pepin K.H."/>
            <person name="Johnson M."/>
            <person name="Bhonagiri V."/>
            <person name="Nash W.E."/>
            <person name="Suruliraj S."/>
            <person name="Warren W."/>
            <person name="Chinwalla A."/>
            <person name="Mardis E.R."/>
            <person name="Wilson R.K."/>
        </authorList>
    </citation>
    <scope>NUCLEOTIDE SEQUENCE [LARGE SCALE GENOMIC DNA]</scope>
    <source>
        <strain evidence="18">OS1</strain>
    </source>
</reference>
<keyword evidence="8 15" id="KW-0963">Cytoplasm</keyword>
<evidence type="ECO:0000256" key="2">
    <source>
        <dbReference type="ARBA" id="ARBA00001460"/>
    </source>
</evidence>
<gene>
    <name evidence="15" type="primary">hisI</name>
    <name evidence="15" type="synonym">hisIE</name>
    <name evidence="17" type="ORF">HMPREF1705_03175</name>
</gene>
<dbReference type="Pfam" id="PF01502">
    <property type="entry name" value="PRA-CH"/>
    <property type="match status" value="1"/>
</dbReference>
<evidence type="ECO:0000256" key="11">
    <source>
        <dbReference type="ARBA" id="ARBA00022801"/>
    </source>
</evidence>
<dbReference type="eggNOG" id="COG0139">
    <property type="taxonomic scope" value="Bacteria"/>
</dbReference>
<dbReference type="UniPathway" id="UPA00031">
    <property type="reaction ID" value="UER00007"/>
</dbReference>
<dbReference type="PANTHER" id="PTHR42945:SF1">
    <property type="entry name" value="HISTIDINE BIOSYNTHESIS BIFUNCTIONAL PROTEIN HIS7"/>
    <property type="match status" value="1"/>
</dbReference>
<dbReference type="HAMAP" id="MF_01020">
    <property type="entry name" value="HisE"/>
    <property type="match status" value="1"/>
</dbReference>
<dbReference type="InterPro" id="IPR023019">
    <property type="entry name" value="His_synth_HisIE"/>
</dbReference>
<evidence type="ECO:0000256" key="9">
    <source>
        <dbReference type="ARBA" id="ARBA00022605"/>
    </source>
</evidence>
<dbReference type="OrthoDB" id="9795769at2"/>
<dbReference type="Gene3D" id="1.10.287.1080">
    <property type="entry name" value="MazG-like"/>
    <property type="match status" value="1"/>
</dbReference>
<feature type="domain" description="Phosphoribosyl-AMP cyclohydrolase" evidence="16">
    <location>
        <begin position="29"/>
        <end position="102"/>
    </location>
</feature>
<dbReference type="InterPro" id="IPR021130">
    <property type="entry name" value="PRib-ATP_PPHydrolase-like"/>
</dbReference>
<comment type="similarity">
    <text evidence="7 15">In the N-terminal section; belongs to the PRA-CH family.</text>
</comment>
<dbReference type="PANTHER" id="PTHR42945">
    <property type="entry name" value="HISTIDINE BIOSYNTHESIS BIFUNCTIONAL PROTEIN"/>
    <property type="match status" value="1"/>
</dbReference>
<comment type="pathway">
    <text evidence="4 15">Amino-acid biosynthesis; L-histidine biosynthesis; L-histidine from 5-phospho-alpha-D-ribose 1-diphosphate: step 3/9.</text>
</comment>
<comment type="catalytic activity">
    <reaction evidence="1 15">
        <text>1-(5-phospho-beta-D-ribosyl)-5'-AMP + H2O = 1-(5-phospho-beta-D-ribosyl)-5-[(5-phospho-beta-D-ribosylamino)methylideneamino]imidazole-4-carboxamide</text>
        <dbReference type="Rhea" id="RHEA:20049"/>
        <dbReference type="ChEBI" id="CHEBI:15377"/>
        <dbReference type="ChEBI" id="CHEBI:58435"/>
        <dbReference type="ChEBI" id="CHEBI:59457"/>
        <dbReference type="EC" id="3.5.4.19"/>
    </reaction>
</comment>
<dbReference type="InterPro" id="IPR008179">
    <property type="entry name" value="HisE"/>
</dbReference>
<dbReference type="NCBIfam" id="NF002747">
    <property type="entry name" value="PRK02759.1"/>
    <property type="match status" value="1"/>
</dbReference>
<keyword evidence="11 15" id="KW-0378">Hydrolase</keyword>
<dbReference type="EC" id="3.5.4.19" evidence="15"/>
<evidence type="ECO:0000259" key="16">
    <source>
        <dbReference type="Pfam" id="PF01502"/>
    </source>
</evidence>
<keyword evidence="13 15" id="KW-0368">Histidine biosynthesis</keyword>
<dbReference type="SUPFAM" id="SSF101386">
    <property type="entry name" value="all-alpha NTP pyrophosphatases"/>
    <property type="match status" value="1"/>
</dbReference>
<evidence type="ECO:0000256" key="6">
    <source>
        <dbReference type="ARBA" id="ARBA00007731"/>
    </source>
</evidence>
<evidence type="ECO:0000256" key="5">
    <source>
        <dbReference type="ARBA" id="ARBA00005204"/>
    </source>
</evidence>
<evidence type="ECO:0000256" key="10">
    <source>
        <dbReference type="ARBA" id="ARBA00022741"/>
    </source>
</evidence>
<dbReference type="EMBL" id="ACJX03000001">
    <property type="protein sequence ID" value="KRT35916.1"/>
    <property type="molecule type" value="Genomic_DNA"/>
</dbReference>
<comment type="caution">
    <text evidence="17">The sequence shown here is derived from an EMBL/GenBank/DDBJ whole genome shotgun (WGS) entry which is preliminary data.</text>
</comment>